<name>W4RRH1_9BACI</name>
<evidence type="ECO:0000313" key="2">
    <source>
        <dbReference type="Proteomes" id="UP000018949"/>
    </source>
</evidence>
<evidence type="ECO:0000313" key="1">
    <source>
        <dbReference type="EMBL" id="GAE46219.1"/>
    </source>
</evidence>
<protein>
    <submittedName>
        <fullName evidence="1">Uncharacterized protein</fullName>
    </submittedName>
</protein>
<reference evidence="1 2" key="1">
    <citation type="submission" date="2013-12" db="EMBL/GenBank/DDBJ databases">
        <title>NBRP : Genome information of microbial organism related human and environment.</title>
        <authorList>
            <person name="Hattori M."/>
            <person name="Oshima K."/>
            <person name="Inaba H."/>
            <person name="Suda W."/>
            <person name="Sakamoto M."/>
            <person name="Iino T."/>
            <person name="Kitahara M."/>
            <person name="Oshida Y."/>
            <person name="Iida T."/>
            <person name="Kudo T."/>
            <person name="Itoh T."/>
            <person name="Ahmed I."/>
            <person name="Ohkuma M."/>
        </authorList>
    </citation>
    <scope>NUCLEOTIDE SEQUENCE [LARGE SCALE GENOMIC DNA]</scope>
    <source>
        <strain evidence="1 2">JCM 21738</strain>
    </source>
</reference>
<comment type="caution">
    <text evidence="1">The sequence shown here is derived from an EMBL/GenBank/DDBJ whole genome shotgun (WGS) entry which is preliminary data.</text>
</comment>
<keyword evidence="2" id="KW-1185">Reference proteome</keyword>
<sequence length="67" mass="7275">MVFFIDSGTFFISALLLITLPKAAASVRVDSDEQVGASFKEDFLEGIRFIKGSRYLVIGMIVLGVSS</sequence>
<dbReference type="Proteomes" id="UP000018949">
    <property type="component" value="Unassembled WGS sequence"/>
</dbReference>
<organism evidence="1 2">
    <name type="scientific">Mesobacillus boroniphilus JCM 21738</name>
    <dbReference type="NCBI Taxonomy" id="1294265"/>
    <lineage>
        <taxon>Bacteria</taxon>
        <taxon>Bacillati</taxon>
        <taxon>Bacillota</taxon>
        <taxon>Bacilli</taxon>
        <taxon>Bacillales</taxon>
        <taxon>Bacillaceae</taxon>
        <taxon>Mesobacillus</taxon>
    </lineage>
</organism>
<dbReference type="AlphaFoldDB" id="W4RRH1"/>
<gene>
    <name evidence="1" type="ORF">JCM21738_3101</name>
</gene>
<proteinExistence type="predicted"/>
<dbReference type="EMBL" id="BAUW01000039">
    <property type="protein sequence ID" value="GAE46219.1"/>
    <property type="molecule type" value="Genomic_DNA"/>
</dbReference>
<accession>W4RRH1</accession>